<feature type="binding site" evidence="10">
    <location>
        <position position="244"/>
    </location>
    <ligand>
        <name>Mg(2+)</name>
        <dbReference type="ChEBI" id="CHEBI:18420"/>
    </ligand>
</feature>
<organism evidence="14 15">
    <name type="scientific">Dentipellis fragilis</name>
    <dbReference type="NCBI Taxonomy" id="205917"/>
    <lineage>
        <taxon>Eukaryota</taxon>
        <taxon>Fungi</taxon>
        <taxon>Dikarya</taxon>
        <taxon>Basidiomycota</taxon>
        <taxon>Agaricomycotina</taxon>
        <taxon>Agaricomycetes</taxon>
        <taxon>Russulales</taxon>
        <taxon>Hericiaceae</taxon>
        <taxon>Dentipellis</taxon>
    </lineage>
</organism>
<dbReference type="InterPro" id="IPR016102">
    <property type="entry name" value="Succinyl-CoA_synth-like"/>
</dbReference>
<dbReference type="Gene3D" id="3.40.50.261">
    <property type="entry name" value="Succinyl-CoA synthetase domains"/>
    <property type="match status" value="1"/>
</dbReference>
<feature type="binding site" evidence="10">
    <location>
        <begin position="352"/>
        <end position="354"/>
    </location>
    <ligand>
        <name>substrate</name>
        <note>ligand shared with subunit alpha</note>
    </ligand>
</feature>
<dbReference type="OrthoDB" id="1552at2759"/>
<dbReference type="GO" id="GO:0006104">
    <property type="term" value="P:succinyl-CoA metabolic process"/>
    <property type="evidence" value="ECO:0007669"/>
    <property type="project" value="TreeGrafter"/>
</dbReference>
<comment type="function">
    <text evidence="10">Succinyl-CoA synthetase functions in the citric acid cycle (TCA), coupling the hydrolysis of succinyl-CoA to the synthesis of ATP and thus represents the only step of substrate-level phosphorylation in the TCA. The beta subunit provides nucleotide specificity of the enzyme and binds the substrate succinate, while the binding sites for coenzyme A and phosphate are found in the alpha subunit.</text>
</comment>
<dbReference type="FunFam" id="3.30.470.20:FF:000002">
    <property type="entry name" value="Succinate--CoA ligase [ADP-forming] subunit beta"/>
    <property type="match status" value="1"/>
</dbReference>
<feature type="domain" description="ATP-grasp fold succinyl-CoA synthetase-type" evidence="13">
    <location>
        <begin position="25"/>
        <end position="233"/>
    </location>
</feature>
<keyword evidence="5 10" id="KW-0547">Nucleotide-binding</keyword>
<evidence type="ECO:0000256" key="2">
    <source>
        <dbReference type="ARBA" id="ARBA00022532"/>
    </source>
</evidence>
<evidence type="ECO:0000259" key="13">
    <source>
        <dbReference type="Pfam" id="PF08442"/>
    </source>
</evidence>
<dbReference type="GO" id="GO:0005739">
    <property type="term" value="C:mitochondrion"/>
    <property type="evidence" value="ECO:0007669"/>
    <property type="project" value="UniProtKB-SubCell"/>
</dbReference>
<accession>A0A4Y9YUH9</accession>
<keyword evidence="3 10" id="KW-0436">Ligase</keyword>
<evidence type="ECO:0000256" key="9">
    <source>
        <dbReference type="ARBA" id="ARBA00063570"/>
    </source>
</evidence>
<dbReference type="InterPro" id="IPR005811">
    <property type="entry name" value="SUCC_ACL_C"/>
</dbReference>
<evidence type="ECO:0000256" key="1">
    <source>
        <dbReference type="ARBA" id="ARBA00005064"/>
    </source>
</evidence>
<comment type="catalytic activity">
    <reaction evidence="10">
        <text>succinate + ATP + CoA = succinyl-CoA + ADP + phosphate</text>
        <dbReference type="Rhea" id="RHEA:17661"/>
        <dbReference type="ChEBI" id="CHEBI:30031"/>
        <dbReference type="ChEBI" id="CHEBI:30616"/>
        <dbReference type="ChEBI" id="CHEBI:43474"/>
        <dbReference type="ChEBI" id="CHEBI:57287"/>
        <dbReference type="ChEBI" id="CHEBI:57292"/>
        <dbReference type="ChEBI" id="CHEBI:456216"/>
        <dbReference type="EC" id="6.2.1.5"/>
    </reaction>
</comment>
<feature type="binding site" evidence="10">
    <location>
        <position position="137"/>
    </location>
    <ligand>
        <name>ATP</name>
        <dbReference type="ChEBI" id="CHEBI:30616"/>
    </ligand>
</feature>
<comment type="pathway">
    <text evidence="1 10">Carbohydrate metabolism; tricarboxylic acid cycle; succinate from succinyl-CoA (ligase route): step 1/1.</text>
</comment>
<keyword evidence="7 10" id="KW-0460">Magnesium</keyword>
<dbReference type="PANTHER" id="PTHR11815:SF1">
    <property type="entry name" value="SUCCINATE--COA LIGASE [ADP-FORMING] SUBUNIT BETA, MITOCHONDRIAL"/>
    <property type="match status" value="1"/>
</dbReference>
<dbReference type="EMBL" id="SEOQ01000282">
    <property type="protein sequence ID" value="TFY66055.1"/>
    <property type="molecule type" value="Genomic_DNA"/>
</dbReference>
<dbReference type="PANTHER" id="PTHR11815">
    <property type="entry name" value="SUCCINYL-COA SYNTHETASE BETA CHAIN"/>
    <property type="match status" value="1"/>
</dbReference>
<evidence type="ECO:0000256" key="6">
    <source>
        <dbReference type="ARBA" id="ARBA00022840"/>
    </source>
</evidence>
<dbReference type="EC" id="6.2.1.5" evidence="10"/>
<dbReference type="HAMAP" id="MF_00558">
    <property type="entry name" value="Succ_CoA_beta"/>
    <property type="match status" value="1"/>
</dbReference>
<comment type="cofactor">
    <cofactor evidence="10">
        <name>Mg(2+)</name>
        <dbReference type="ChEBI" id="CHEBI:18420"/>
    </cofactor>
    <text evidence="10">Binds 1 Mg(2+) ion per subunit.</text>
</comment>
<feature type="binding site" evidence="10">
    <location>
        <position position="295"/>
    </location>
    <ligand>
        <name>substrate</name>
        <note>ligand shared with subunit alpha</note>
    </ligand>
</feature>
<dbReference type="GO" id="GO:0006099">
    <property type="term" value="P:tricarboxylic acid cycle"/>
    <property type="evidence" value="ECO:0007669"/>
    <property type="project" value="UniProtKB-UniRule"/>
</dbReference>
<feature type="binding site" evidence="10">
    <location>
        <position position="69"/>
    </location>
    <ligand>
        <name>ATP</name>
        <dbReference type="ChEBI" id="CHEBI:30616"/>
    </ligand>
</feature>
<dbReference type="GO" id="GO:0000287">
    <property type="term" value="F:magnesium ion binding"/>
    <property type="evidence" value="ECO:0007669"/>
    <property type="project" value="UniProtKB-UniRule"/>
</dbReference>
<dbReference type="STRING" id="205917.A0A4Y9YUH9"/>
<dbReference type="FunFam" id="3.40.50.261:FF:000001">
    <property type="entry name" value="Succinate--CoA ligase [ADP-forming] subunit beta"/>
    <property type="match status" value="1"/>
</dbReference>
<dbReference type="InterPro" id="IPR005809">
    <property type="entry name" value="Succ_CoA_ligase-like_bsu"/>
</dbReference>
<dbReference type="UniPathway" id="UPA00223">
    <property type="reaction ID" value="UER00999"/>
</dbReference>
<comment type="similarity">
    <text evidence="10 11">Belongs to the succinate/malate CoA ligase beta subunit family.</text>
</comment>
<feature type="binding site" evidence="10">
    <location>
        <position position="230"/>
    </location>
    <ligand>
        <name>Mg(2+)</name>
        <dbReference type="ChEBI" id="CHEBI:18420"/>
    </ligand>
</feature>
<dbReference type="FunFam" id="3.30.1490.20:FF:000004">
    <property type="entry name" value="Succinate--CoA ligase [ADP-forming] subunit beta, mitochondrial"/>
    <property type="match status" value="1"/>
</dbReference>
<dbReference type="Proteomes" id="UP000298327">
    <property type="component" value="Unassembled WGS sequence"/>
</dbReference>
<dbReference type="Pfam" id="PF00549">
    <property type="entry name" value="Ligase_CoA"/>
    <property type="match status" value="1"/>
</dbReference>
<evidence type="ECO:0000256" key="11">
    <source>
        <dbReference type="RuleBase" id="RU361258"/>
    </source>
</evidence>
<dbReference type="SUPFAM" id="SSF56059">
    <property type="entry name" value="Glutathione synthetase ATP-binding domain-like"/>
    <property type="match status" value="1"/>
</dbReference>
<evidence type="ECO:0000256" key="5">
    <source>
        <dbReference type="ARBA" id="ARBA00022741"/>
    </source>
</evidence>
<evidence type="ECO:0000313" key="14">
    <source>
        <dbReference type="EMBL" id="TFY66055.1"/>
    </source>
</evidence>
<dbReference type="Gene3D" id="3.30.470.20">
    <property type="entry name" value="ATP-grasp fold, B domain"/>
    <property type="match status" value="1"/>
</dbReference>
<feature type="binding site" evidence="10">
    <location>
        <begin position="76"/>
        <end position="78"/>
    </location>
    <ligand>
        <name>ATP</name>
        <dbReference type="ChEBI" id="CHEBI:30616"/>
    </ligand>
</feature>
<evidence type="ECO:0000313" key="15">
    <source>
        <dbReference type="Proteomes" id="UP000298327"/>
    </source>
</evidence>
<reference evidence="14 15" key="1">
    <citation type="submission" date="2019-02" db="EMBL/GenBank/DDBJ databases">
        <title>Genome sequencing of the rare red list fungi Dentipellis fragilis.</title>
        <authorList>
            <person name="Buettner E."/>
            <person name="Kellner H."/>
        </authorList>
    </citation>
    <scope>NUCLEOTIDE SEQUENCE [LARGE SCALE GENOMIC DNA]</scope>
    <source>
        <strain evidence="14 15">DSM 105465</strain>
    </source>
</reference>
<evidence type="ECO:0000256" key="8">
    <source>
        <dbReference type="ARBA" id="ARBA00022946"/>
    </source>
</evidence>
<name>A0A4Y9YUH9_9AGAM</name>
<dbReference type="NCBIfam" id="NF001913">
    <property type="entry name" value="PRK00696.1"/>
    <property type="match status" value="1"/>
</dbReference>
<feature type="domain" description="ATP-citrate synthase/succinyl-CoA ligase C-terminal" evidence="12">
    <location>
        <begin position="293"/>
        <end position="411"/>
    </location>
</feature>
<dbReference type="SUPFAM" id="SSF52210">
    <property type="entry name" value="Succinyl-CoA synthetase domains"/>
    <property type="match status" value="1"/>
</dbReference>
<protein>
    <recommendedName>
        <fullName evidence="10">Succinate--CoA ligase [ADP-forming] subunit beta, mitochondrial</fullName>
        <ecNumber evidence="10">6.2.1.5</ecNumber>
    </recommendedName>
    <alternativeName>
        <fullName evidence="10">Succinyl-CoA synthetase beta chain</fullName>
        <shortName evidence="10">SCS-beta</shortName>
    </alternativeName>
</protein>
<comment type="subcellular location">
    <subcellularLocation>
        <location evidence="10">Mitochondrion</location>
    </subcellularLocation>
</comment>
<proteinExistence type="inferred from homology"/>
<dbReference type="Gene3D" id="3.30.1490.20">
    <property type="entry name" value="ATP-grasp fold, A domain"/>
    <property type="match status" value="1"/>
</dbReference>
<dbReference type="GO" id="GO:0004775">
    <property type="term" value="F:succinate-CoA ligase (ADP-forming) activity"/>
    <property type="evidence" value="ECO:0007669"/>
    <property type="project" value="UniProtKB-UniRule"/>
</dbReference>
<sequence>MLASLRKAGSFARAASAGQRRFLSIHEYQSVKLLNSYNIPTPKSIPAHTAEEAFEAAKVFVGKDGSVIKAQVLAGGRGKGKFDNGLQGGVHMVGSPEQAREYASQMLGAKLITKQTGAGGRICNAVMLAERRDPAHEYYVAVLNDRASQGVVLVVSSQGGMNIEEVAAKDPSAIITTPIPLSTGLSQESALEVANKLGFTTEEAKKEAADIFINLYKIFKDKDATQIEINPLAETTDGHVLCMDAKFGFDDNAEFRQKEIFDLRDISQEEPSEVEAQKANLNFIKLDGNIGCLVNGAGLAMATMDVLALHGGQPANFLDVGGGATPETVKKAFEILTSDPKVKSIFINIFGGIMRCDYIAEGVIKAAHELSMNVPLVVRLKGTKEAEAKQMIHDSGLKIIPFDGLDEAAERAAQLAHATRGFNLVREGICMMMGYLQGITKNTVTVEETTTTQGPSSTTLAVRTGLAGPPRIRLGAAGAGADAAAGEAAGWAGRGA</sequence>
<evidence type="ECO:0000256" key="10">
    <source>
        <dbReference type="HAMAP-Rule" id="MF_03219"/>
    </source>
</evidence>
<dbReference type="PROSITE" id="PS01217">
    <property type="entry name" value="SUCCINYL_COA_LIG_3"/>
    <property type="match status" value="1"/>
</dbReference>
<dbReference type="NCBIfam" id="TIGR01016">
    <property type="entry name" value="sucCoAbeta"/>
    <property type="match status" value="1"/>
</dbReference>
<dbReference type="Pfam" id="PF08442">
    <property type="entry name" value="ATP-grasp_2"/>
    <property type="match status" value="1"/>
</dbReference>
<dbReference type="InterPro" id="IPR013650">
    <property type="entry name" value="ATP-grasp_succ-CoA_synth-type"/>
</dbReference>
<dbReference type="AlphaFoldDB" id="A0A4Y9YUH9"/>
<keyword evidence="8" id="KW-0809">Transit peptide</keyword>
<comment type="subunit">
    <text evidence="9">Heterodimer of an alpha and a beta subunit. The beta subunit determines specificity for GTP.</text>
</comment>
<dbReference type="InterPro" id="IPR013815">
    <property type="entry name" value="ATP_grasp_subdomain_1"/>
</dbReference>
<keyword evidence="2 10" id="KW-0816">Tricarboxylic acid cycle</keyword>
<evidence type="ECO:0000256" key="4">
    <source>
        <dbReference type="ARBA" id="ARBA00022723"/>
    </source>
</evidence>
<comment type="caution">
    <text evidence="14">The sequence shown here is derived from an EMBL/GenBank/DDBJ whole genome shotgun (WGS) entry which is preliminary data.</text>
</comment>
<gene>
    <name evidence="14" type="ORF">EVG20_g5033</name>
</gene>
<evidence type="ECO:0000259" key="12">
    <source>
        <dbReference type="Pfam" id="PF00549"/>
    </source>
</evidence>
<keyword evidence="15" id="KW-1185">Reference proteome</keyword>
<dbReference type="GO" id="GO:0005524">
    <property type="term" value="F:ATP binding"/>
    <property type="evidence" value="ECO:0007669"/>
    <property type="project" value="UniProtKB-UniRule"/>
</dbReference>
<keyword evidence="6 10" id="KW-0067">ATP-binding</keyword>
<keyword evidence="10" id="KW-0496">Mitochondrion</keyword>
<evidence type="ECO:0000256" key="3">
    <source>
        <dbReference type="ARBA" id="ARBA00022598"/>
    </source>
</evidence>
<dbReference type="GO" id="GO:0042709">
    <property type="term" value="C:succinate-CoA ligase complex"/>
    <property type="evidence" value="ECO:0007669"/>
    <property type="project" value="TreeGrafter"/>
</dbReference>
<evidence type="ECO:0000256" key="7">
    <source>
        <dbReference type="ARBA" id="ARBA00022842"/>
    </source>
</evidence>
<dbReference type="InterPro" id="IPR017866">
    <property type="entry name" value="Succ-CoA_synthase_bsu_CS"/>
</dbReference>
<keyword evidence="4 10" id="KW-0479">Metal-binding</keyword>